<dbReference type="PROSITE" id="PS51257">
    <property type="entry name" value="PROKAR_LIPOPROTEIN"/>
    <property type="match status" value="1"/>
</dbReference>
<sequence length="244" mass="27158">MKQFRFTWMLFSAAAVFLTSCNGGGKKTDKDTAMEADNAGVNVEPASNTIINTPQSMMTAVHKVANFAKWKASYDAHDSMRLANQIHSYIIGRGVQDSNMVLVVVKVGDMDKAKAFAKDASLKMAMQKGGVTGTPSFSFITITFQDTSPVDTDIRSRVTFQVKDWDTWLKAFEEGKQNRLDNGIIVRAYGHDVDDNHKVVVVTAQTDTAKANAYWNSDVRKNRMVAAGVIGEPERFVYRLTHRY</sequence>
<keyword evidence="1" id="KW-0732">Signal</keyword>
<evidence type="ECO:0000313" key="2">
    <source>
        <dbReference type="EMBL" id="RPE13058.1"/>
    </source>
</evidence>
<dbReference type="OrthoDB" id="1329448at2"/>
<dbReference type="Proteomes" id="UP000278351">
    <property type="component" value="Unassembled WGS sequence"/>
</dbReference>
<accession>A0A3N4PYM5</accession>
<evidence type="ECO:0000256" key="1">
    <source>
        <dbReference type="SAM" id="SignalP"/>
    </source>
</evidence>
<keyword evidence="3" id="KW-1185">Reference proteome</keyword>
<organism evidence="2 3">
    <name type="scientific">Chitinophaga lutea</name>
    <dbReference type="NCBI Taxonomy" id="2488634"/>
    <lineage>
        <taxon>Bacteria</taxon>
        <taxon>Pseudomonadati</taxon>
        <taxon>Bacteroidota</taxon>
        <taxon>Chitinophagia</taxon>
        <taxon>Chitinophagales</taxon>
        <taxon>Chitinophagaceae</taxon>
        <taxon>Chitinophaga</taxon>
    </lineage>
</organism>
<reference evidence="2 3" key="1">
    <citation type="submission" date="2018-11" db="EMBL/GenBank/DDBJ databases">
        <title>Chitinophaga lutea sp.nov., isolate from arsenic contaminated soil.</title>
        <authorList>
            <person name="Zong Y."/>
        </authorList>
    </citation>
    <scope>NUCLEOTIDE SEQUENCE [LARGE SCALE GENOMIC DNA]</scope>
    <source>
        <strain evidence="2 3">ZY74</strain>
    </source>
</reference>
<gene>
    <name evidence="2" type="ORF">EGT74_05855</name>
</gene>
<name>A0A3N4PYM5_9BACT</name>
<proteinExistence type="predicted"/>
<protein>
    <submittedName>
        <fullName evidence="2">Uncharacterized protein</fullName>
    </submittedName>
</protein>
<feature type="chain" id="PRO_5018013787" evidence="1">
    <location>
        <begin position="18"/>
        <end position="244"/>
    </location>
</feature>
<dbReference type="AlphaFoldDB" id="A0A3N4PYM5"/>
<feature type="signal peptide" evidence="1">
    <location>
        <begin position="1"/>
        <end position="17"/>
    </location>
</feature>
<comment type="caution">
    <text evidence="2">The sequence shown here is derived from an EMBL/GenBank/DDBJ whole genome shotgun (WGS) entry which is preliminary data.</text>
</comment>
<evidence type="ECO:0000313" key="3">
    <source>
        <dbReference type="Proteomes" id="UP000278351"/>
    </source>
</evidence>
<dbReference type="EMBL" id="RPDH01000001">
    <property type="protein sequence ID" value="RPE13058.1"/>
    <property type="molecule type" value="Genomic_DNA"/>
</dbReference>
<dbReference type="RefSeq" id="WP_123845573.1">
    <property type="nucleotide sequence ID" value="NZ_RPDH01000001.1"/>
</dbReference>